<comment type="caution">
    <text evidence="1">The sequence shown here is derived from an EMBL/GenBank/DDBJ whole genome shotgun (WGS) entry which is preliminary data.</text>
</comment>
<name>A0A0V1FF14_TRIPS</name>
<gene>
    <name evidence="1" type="ORF">T4D_15351</name>
</gene>
<evidence type="ECO:0000313" key="1">
    <source>
        <dbReference type="EMBL" id="KRY84647.1"/>
    </source>
</evidence>
<protein>
    <submittedName>
        <fullName evidence="1">Uncharacterized protein</fullName>
    </submittedName>
</protein>
<organism evidence="1 2">
    <name type="scientific">Trichinella pseudospiralis</name>
    <name type="common">Parasitic roundworm</name>
    <dbReference type="NCBI Taxonomy" id="6337"/>
    <lineage>
        <taxon>Eukaryota</taxon>
        <taxon>Metazoa</taxon>
        <taxon>Ecdysozoa</taxon>
        <taxon>Nematoda</taxon>
        <taxon>Enoplea</taxon>
        <taxon>Dorylaimia</taxon>
        <taxon>Trichinellida</taxon>
        <taxon>Trichinellidae</taxon>
        <taxon>Trichinella</taxon>
    </lineage>
</organism>
<reference evidence="1 2" key="1">
    <citation type="submission" date="2015-01" db="EMBL/GenBank/DDBJ databases">
        <title>Evolution of Trichinella species and genotypes.</title>
        <authorList>
            <person name="Korhonen P.K."/>
            <person name="Edoardo P."/>
            <person name="Giuseppe L.R."/>
            <person name="Gasser R.B."/>
        </authorList>
    </citation>
    <scope>NUCLEOTIDE SEQUENCE [LARGE SCALE GENOMIC DNA]</scope>
    <source>
        <strain evidence="1">ISS470</strain>
    </source>
</reference>
<accession>A0A0V1FF14</accession>
<proteinExistence type="predicted"/>
<keyword evidence="2" id="KW-1185">Reference proteome</keyword>
<dbReference type="EMBL" id="JYDT01000109">
    <property type="protein sequence ID" value="KRY84647.1"/>
    <property type="molecule type" value="Genomic_DNA"/>
</dbReference>
<evidence type="ECO:0000313" key="2">
    <source>
        <dbReference type="Proteomes" id="UP000054995"/>
    </source>
</evidence>
<dbReference type="AlphaFoldDB" id="A0A0V1FF14"/>
<sequence>MISVVNGKMPNSKQASKKATKLVSNSSCGKLFVKGKDIIILLLVACLKVAQGRGCGSGPIGGGGGGGGGGGDGGGGGHRRMAISLHHLDIVSSDVYFSTLLNAENKN</sequence>
<dbReference type="Proteomes" id="UP000054995">
    <property type="component" value="Unassembled WGS sequence"/>
</dbReference>